<reference evidence="11 12" key="1">
    <citation type="submission" date="2019-04" db="EMBL/GenBank/DDBJ databases">
        <title>Lysinibacillus genome sequencing.</title>
        <authorList>
            <person name="Dunlap C."/>
        </authorList>
    </citation>
    <scope>NUCLEOTIDE SEQUENCE [LARGE SCALE GENOMIC DNA]</scope>
    <source>
        <strain evidence="11 12">KCTC 33042</strain>
    </source>
</reference>
<evidence type="ECO:0000313" key="12">
    <source>
        <dbReference type="Proteomes" id="UP000308330"/>
    </source>
</evidence>
<evidence type="ECO:0000256" key="6">
    <source>
        <dbReference type="ARBA" id="ARBA00022679"/>
    </source>
</evidence>
<proteinExistence type="inferred from homology"/>
<organism evidence="11 12">
    <name type="scientific">Lysinibacillus tabacifolii</name>
    <dbReference type="NCBI Taxonomy" id="1173107"/>
    <lineage>
        <taxon>Bacteria</taxon>
        <taxon>Bacillati</taxon>
        <taxon>Bacillota</taxon>
        <taxon>Bacilli</taxon>
        <taxon>Bacillales</taxon>
        <taxon>Bacillaceae</taxon>
        <taxon>Lysinibacillus</taxon>
    </lineage>
</organism>
<evidence type="ECO:0000256" key="2">
    <source>
        <dbReference type="ARBA" id="ARBA00010571"/>
    </source>
</evidence>
<evidence type="ECO:0000256" key="8">
    <source>
        <dbReference type="ARBA" id="ARBA00023315"/>
    </source>
</evidence>
<name>A0ABY2T206_9BACI</name>
<comment type="caution">
    <text evidence="11">The sequence shown here is derived from an EMBL/GenBank/DDBJ whole genome shotgun (WGS) entry which is preliminary data.</text>
</comment>
<comment type="similarity">
    <text evidence="2 10">Belongs to the chloramphenicol acetyltransferase family.</text>
</comment>
<dbReference type="PANTHER" id="PTHR38474">
    <property type="entry name" value="SLR0299 PROTEIN"/>
    <property type="match status" value="1"/>
</dbReference>
<evidence type="ECO:0000256" key="9">
    <source>
        <dbReference type="RuleBase" id="RU000503"/>
    </source>
</evidence>
<evidence type="ECO:0000256" key="7">
    <source>
        <dbReference type="ARBA" id="ARBA00023251"/>
    </source>
</evidence>
<dbReference type="EMBL" id="SZPT01000002">
    <property type="protein sequence ID" value="TKI47913.1"/>
    <property type="molecule type" value="Genomic_DNA"/>
</dbReference>
<comment type="subunit">
    <text evidence="3">Homotrimer.</text>
</comment>
<keyword evidence="12" id="KW-1185">Reference proteome</keyword>
<comment type="function">
    <text evidence="1 9">This enzyme is an effector of chloramphenicol resistance in bacteria.</text>
</comment>
<evidence type="ECO:0000256" key="3">
    <source>
        <dbReference type="ARBA" id="ARBA00011233"/>
    </source>
</evidence>
<dbReference type="Pfam" id="PF00302">
    <property type="entry name" value="CAT"/>
    <property type="match status" value="1"/>
</dbReference>
<dbReference type="EC" id="2.3.1.28" evidence="4 9"/>
<protein>
    <recommendedName>
        <fullName evidence="5 9">Chloramphenicol acetyltransferase</fullName>
        <ecNumber evidence="4 9">2.3.1.28</ecNumber>
    </recommendedName>
</protein>
<evidence type="ECO:0000256" key="5">
    <source>
        <dbReference type="ARBA" id="ARBA00020291"/>
    </source>
</evidence>
<gene>
    <name evidence="11" type="primary">catA</name>
    <name evidence="11" type="ORF">FC748_09715</name>
</gene>
<dbReference type="RefSeq" id="WP_108030428.1">
    <property type="nucleotide sequence ID" value="NZ_PYUE01000004.1"/>
</dbReference>
<evidence type="ECO:0000256" key="1">
    <source>
        <dbReference type="ARBA" id="ARBA00002150"/>
    </source>
</evidence>
<accession>A0ABY2T206</accession>
<dbReference type="Proteomes" id="UP000308330">
    <property type="component" value="Unassembled WGS sequence"/>
</dbReference>
<dbReference type="NCBIfam" id="NF000491">
    <property type="entry name" value="chloram_CatA"/>
    <property type="match status" value="1"/>
</dbReference>
<keyword evidence="7 9" id="KW-0046">Antibiotic resistance</keyword>
<evidence type="ECO:0000256" key="10">
    <source>
        <dbReference type="RuleBase" id="RU004156"/>
    </source>
</evidence>
<dbReference type="PIRSF" id="PIRSF000440">
    <property type="entry name" value="CAT"/>
    <property type="match status" value="1"/>
</dbReference>
<evidence type="ECO:0000256" key="4">
    <source>
        <dbReference type="ARBA" id="ARBA00013235"/>
    </source>
</evidence>
<dbReference type="InterPro" id="IPR023213">
    <property type="entry name" value="CAT-like_dom_sf"/>
</dbReference>
<comment type="catalytic activity">
    <reaction evidence="9">
        <text>chloramphenicol + acetyl-CoA = chloramphenicol 3-acetate + CoA</text>
        <dbReference type="Rhea" id="RHEA:18421"/>
        <dbReference type="ChEBI" id="CHEBI:16730"/>
        <dbReference type="ChEBI" id="CHEBI:17698"/>
        <dbReference type="ChEBI" id="CHEBI:57287"/>
        <dbReference type="ChEBI" id="CHEBI:57288"/>
        <dbReference type="EC" id="2.3.1.28"/>
    </reaction>
</comment>
<evidence type="ECO:0000313" key="11">
    <source>
        <dbReference type="EMBL" id="TKI47913.1"/>
    </source>
</evidence>
<keyword evidence="6 9" id="KW-0808">Transferase</keyword>
<dbReference type="PROSITE" id="PS00100">
    <property type="entry name" value="CAT"/>
    <property type="match status" value="1"/>
</dbReference>
<dbReference type="PANTHER" id="PTHR38474:SF2">
    <property type="entry name" value="CHLORAMPHENICOL ACETYLTRANSFERASE"/>
    <property type="match status" value="1"/>
</dbReference>
<sequence length="221" mass="26545">MKFNLINIDNWDRKPYFEHFLNHTTCTFSITANIDITQLLQQLRKKNIKFYPTFIYMVTRIINAHEEFRTCFDEQDRLGYWDELIPSFTIFHNDNKTFSNMWTEYSSDFDTFYQNYLEDMELYGAIKEMTSKKFQPKNTLPISSIPWVSFTGFNLNIINDGRYLLPIITSGRYFEQENKIFLPLSLQVHHSVCDGYHSSIFLNELQQLADNFGEWLYIREH</sequence>
<dbReference type="InterPro" id="IPR001707">
    <property type="entry name" value="Cmp_AcTrfase"/>
</dbReference>
<dbReference type="SUPFAM" id="SSF52777">
    <property type="entry name" value="CoA-dependent acyltransferases"/>
    <property type="match status" value="1"/>
</dbReference>
<dbReference type="SMART" id="SM01059">
    <property type="entry name" value="CAT"/>
    <property type="match status" value="1"/>
</dbReference>
<dbReference type="Gene3D" id="3.30.559.10">
    <property type="entry name" value="Chloramphenicol acetyltransferase-like domain"/>
    <property type="match status" value="1"/>
</dbReference>
<keyword evidence="8 9" id="KW-0012">Acyltransferase</keyword>
<dbReference type="InterPro" id="IPR018372">
    <property type="entry name" value="Chloramphenicol_AcTrfase_AS"/>
</dbReference>